<dbReference type="AlphaFoldDB" id="A0A1C3XE85"/>
<evidence type="ECO:0000313" key="2">
    <source>
        <dbReference type="Proteomes" id="UP000199205"/>
    </source>
</evidence>
<gene>
    <name evidence="1" type="ORF">GA0061101_1345</name>
</gene>
<dbReference type="Proteomes" id="UP000199205">
    <property type="component" value="Unassembled WGS sequence"/>
</dbReference>
<reference evidence="1 2" key="1">
    <citation type="submission" date="2016-08" db="EMBL/GenBank/DDBJ databases">
        <authorList>
            <person name="Seilhamer J.J."/>
        </authorList>
    </citation>
    <scope>NUCLEOTIDE SEQUENCE [LARGE SCALE GENOMIC DNA]</scope>
    <source>
        <strain evidence="1 2">P1-7</strain>
    </source>
</reference>
<name>A0A1C3XE85_9HYPH</name>
<organism evidence="1 2">
    <name type="scientific">Rhizobium lusitanum</name>
    <dbReference type="NCBI Taxonomy" id="293958"/>
    <lineage>
        <taxon>Bacteria</taxon>
        <taxon>Pseudomonadati</taxon>
        <taxon>Pseudomonadota</taxon>
        <taxon>Alphaproteobacteria</taxon>
        <taxon>Hyphomicrobiales</taxon>
        <taxon>Rhizobiaceae</taxon>
        <taxon>Rhizobium/Agrobacterium group</taxon>
        <taxon>Rhizobium</taxon>
    </lineage>
</organism>
<dbReference type="EMBL" id="FMAF01000034">
    <property type="protein sequence ID" value="SCB50610.1"/>
    <property type="molecule type" value="Genomic_DNA"/>
</dbReference>
<evidence type="ECO:0000313" key="1">
    <source>
        <dbReference type="EMBL" id="SCB50610.1"/>
    </source>
</evidence>
<sequence length="93" mass="10345">MLSSRVMLSKTKLMERSPVNNDIMNLRLLVGNGVHADLLREMIGFAAGQLWSRRSATVAGFGEKISHAVDKGSHAVLILDQATRSSFHRDRRN</sequence>
<protein>
    <submittedName>
        <fullName evidence="1">Uncharacterized protein</fullName>
    </submittedName>
</protein>
<accession>A0A1C3XE85</accession>
<proteinExistence type="predicted"/>